<dbReference type="PIRSF" id="PIRSF015582">
    <property type="entry name" value="Cit_lyase_B"/>
    <property type="match status" value="1"/>
</dbReference>
<evidence type="ECO:0000259" key="4">
    <source>
        <dbReference type="Pfam" id="PF03328"/>
    </source>
</evidence>
<evidence type="ECO:0000313" key="6">
    <source>
        <dbReference type="Proteomes" id="UP000648914"/>
    </source>
</evidence>
<comment type="cofactor">
    <cofactor evidence="1">
        <name>Mg(2+)</name>
        <dbReference type="ChEBI" id="CHEBI:18420"/>
    </cofactor>
</comment>
<organism evidence="5 6">
    <name type="scientific">Pseudomonas synxantha</name>
    <dbReference type="NCBI Taxonomy" id="47883"/>
    <lineage>
        <taxon>Bacteria</taxon>
        <taxon>Pseudomonadati</taxon>
        <taxon>Pseudomonadota</taxon>
        <taxon>Gammaproteobacteria</taxon>
        <taxon>Pseudomonadales</taxon>
        <taxon>Pseudomonadaceae</taxon>
        <taxon>Pseudomonas</taxon>
    </lineage>
</organism>
<dbReference type="InterPro" id="IPR015813">
    <property type="entry name" value="Pyrv/PenolPyrv_kinase-like_dom"/>
</dbReference>
<keyword evidence="2" id="KW-0479">Metal-binding</keyword>
<reference evidence="5 6" key="1">
    <citation type="submission" date="2020-12" db="EMBL/GenBank/DDBJ databases">
        <title>Comparative genomic insights into the epidemiology and virulence of plant pathogenic Pseudomonads from Turkey.</title>
        <authorList>
            <person name="Dillon M."/>
            <person name="Ruiz-Bedoya T."/>
            <person name="Bendalovic-Torma C."/>
            <person name="Guttman K.M."/>
            <person name="Kwak H."/>
            <person name="Middleton M.A."/>
            <person name="Wang P.W."/>
            <person name="Horuz S."/>
            <person name="Aysan Y."/>
            <person name="Guttman D.S."/>
        </authorList>
    </citation>
    <scope>NUCLEOTIDE SEQUENCE [LARGE SCALE GENOMIC DNA]</scope>
    <source>
        <strain evidence="5 6">S5_IA_2b</strain>
    </source>
</reference>
<comment type="caution">
    <text evidence="5">The sequence shown here is derived from an EMBL/GenBank/DDBJ whole genome shotgun (WGS) entry which is preliminary data.</text>
</comment>
<protein>
    <submittedName>
        <fullName evidence="5">CoA ester lyase</fullName>
    </submittedName>
</protein>
<keyword evidence="6" id="KW-1185">Reference proteome</keyword>
<feature type="domain" description="HpcH/HpaI aldolase/citrate lyase" evidence="4">
    <location>
        <begin position="10"/>
        <end position="217"/>
    </location>
</feature>
<dbReference type="Pfam" id="PF03328">
    <property type="entry name" value="HpcH_HpaI"/>
    <property type="match status" value="1"/>
</dbReference>
<dbReference type="GO" id="GO:0016829">
    <property type="term" value="F:lyase activity"/>
    <property type="evidence" value="ECO:0007669"/>
    <property type="project" value="UniProtKB-KW"/>
</dbReference>
<dbReference type="EMBL" id="JAEILG010000028">
    <property type="protein sequence ID" value="MBI6565179.1"/>
    <property type="molecule type" value="Genomic_DNA"/>
</dbReference>
<dbReference type="Proteomes" id="UP000648914">
    <property type="component" value="Unassembled WGS sequence"/>
</dbReference>
<dbReference type="InterPro" id="IPR040442">
    <property type="entry name" value="Pyrv_kinase-like_dom_sf"/>
</dbReference>
<evidence type="ECO:0000256" key="1">
    <source>
        <dbReference type="ARBA" id="ARBA00001946"/>
    </source>
</evidence>
<gene>
    <name evidence="5" type="ORF">YA0852_13860</name>
</gene>
<evidence type="ECO:0000313" key="5">
    <source>
        <dbReference type="EMBL" id="MBI6565179.1"/>
    </source>
</evidence>
<dbReference type="InterPro" id="IPR011206">
    <property type="entry name" value="Citrate_lyase_beta/mcl1/mcl2"/>
</dbReference>
<dbReference type="PANTHER" id="PTHR32308">
    <property type="entry name" value="LYASE BETA SUBUNIT, PUTATIVE (AFU_ORTHOLOGUE AFUA_4G13030)-RELATED"/>
    <property type="match status" value="1"/>
</dbReference>
<name>A0ABS0UIS0_9PSED</name>
<dbReference type="InterPro" id="IPR005000">
    <property type="entry name" value="Aldolase/citrate-lyase_domain"/>
</dbReference>
<proteinExistence type="predicted"/>
<accession>A0ABS0UIS0</accession>
<dbReference type="RefSeq" id="WP_198721191.1">
    <property type="nucleotide sequence ID" value="NZ_JAEIKU010000162.1"/>
</dbReference>
<sequence>MKEIRLGEAILFCPGDRPDRFEKALHRADRVIFDLEDSVAPQRKEAARRCVINAVPESGKDIIVRINASTSPWYKEDVQALRDLRERSGFSPLILLPKAEETQQLAALDDFHVIALCETAKGVINAYQLAMAQNCIALFWGGEDLIADLGGRSSRDSFGNYYPVVEHARTTILLAAGQCGKPAIDAVHIDIADVDGLARELKQAVDVGFTAKACIHPSHVNVIRSAFSPSKEQRLWAEEVVAAMQSAAGGVVSLNGRMIDEPLLRQALRVLEVPPCNSQRQLAGAP</sequence>
<keyword evidence="5" id="KW-0456">Lyase</keyword>
<evidence type="ECO:0000256" key="2">
    <source>
        <dbReference type="ARBA" id="ARBA00022723"/>
    </source>
</evidence>
<evidence type="ECO:0000256" key="3">
    <source>
        <dbReference type="ARBA" id="ARBA00022842"/>
    </source>
</evidence>
<dbReference type="Gene3D" id="3.20.20.60">
    <property type="entry name" value="Phosphoenolpyruvate-binding domains"/>
    <property type="match status" value="1"/>
</dbReference>
<dbReference type="SUPFAM" id="SSF51621">
    <property type="entry name" value="Phosphoenolpyruvate/pyruvate domain"/>
    <property type="match status" value="1"/>
</dbReference>
<keyword evidence="3" id="KW-0460">Magnesium</keyword>
<dbReference type="PANTHER" id="PTHR32308:SF10">
    <property type="entry name" value="CITRATE LYASE SUBUNIT BETA"/>
    <property type="match status" value="1"/>
</dbReference>